<name>A0A8H3TMR8_9TREE</name>
<evidence type="ECO:0000313" key="3">
    <source>
        <dbReference type="Proteomes" id="UP000620104"/>
    </source>
</evidence>
<dbReference type="EMBL" id="BLZA01000005">
    <property type="protein sequence ID" value="GHJ83972.1"/>
    <property type="molecule type" value="Genomic_DNA"/>
</dbReference>
<proteinExistence type="predicted"/>
<reference evidence="2" key="1">
    <citation type="submission" date="2020-07" db="EMBL/GenBank/DDBJ databases">
        <title>Draft Genome Sequence of a Deep-Sea Yeast, Naganishia (Cryptococcus) liquefaciens strain N6.</title>
        <authorList>
            <person name="Han Y.W."/>
            <person name="Kajitani R."/>
            <person name="Morimoto H."/>
            <person name="Parhat M."/>
            <person name="Tsubouchi H."/>
            <person name="Bakenova O."/>
            <person name="Ogata M."/>
            <person name="Argunhan B."/>
            <person name="Aoki R."/>
            <person name="Kajiwara S."/>
            <person name="Itoh T."/>
            <person name="Iwasaki H."/>
        </authorList>
    </citation>
    <scope>NUCLEOTIDE SEQUENCE</scope>
    <source>
        <strain evidence="2">N6</strain>
    </source>
</reference>
<dbReference type="OrthoDB" id="441812at2759"/>
<dbReference type="Proteomes" id="UP000620104">
    <property type="component" value="Unassembled WGS sequence"/>
</dbReference>
<dbReference type="SUPFAM" id="SSF82199">
    <property type="entry name" value="SET domain"/>
    <property type="match status" value="1"/>
</dbReference>
<dbReference type="PANTHER" id="PTHR13271">
    <property type="entry name" value="UNCHARACTERIZED PUTATIVE METHYLTRANSFERASE"/>
    <property type="match status" value="1"/>
</dbReference>
<feature type="region of interest" description="Disordered" evidence="1">
    <location>
        <begin position="1"/>
        <end position="25"/>
    </location>
</feature>
<accession>A0A8H3TMR8</accession>
<evidence type="ECO:0000256" key="1">
    <source>
        <dbReference type="SAM" id="MobiDB-lite"/>
    </source>
</evidence>
<evidence type="ECO:0008006" key="4">
    <source>
        <dbReference type="Google" id="ProtNLM"/>
    </source>
</evidence>
<organism evidence="2 3">
    <name type="scientific">Naganishia liquefaciens</name>
    <dbReference type="NCBI Taxonomy" id="104408"/>
    <lineage>
        <taxon>Eukaryota</taxon>
        <taxon>Fungi</taxon>
        <taxon>Dikarya</taxon>
        <taxon>Basidiomycota</taxon>
        <taxon>Agaricomycotina</taxon>
        <taxon>Tremellomycetes</taxon>
        <taxon>Filobasidiales</taxon>
        <taxon>Filobasidiaceae</taxon>
        <taxon>Naganishia</taxon>
    </lineage>
</organism>
<dbReference type="PANTHER" id="PTHR13271:SF34">
    <property type="entry name" value="N-LYSINE METHYLTRANSFERASE SETD6"/>
    <property type="match status" value="1"/>
</dbReference>
<dbReference type="GO" id="GO:0005634">
    <property type="term" value="C:nucleus"/>
    <property type="evidence" value="ECO:0007669"/>
    <property type="project" value="TreeGrafter"/>
</dbReference>
<dbReference type="AlphaFoldDB" id="A0A8H3TMR8"/>
<dbReference type="CDD" id="cd10527">
    <property type="entry name" value="SET_LSMT"/>
    <property type="match status" value="1"/>
</dbReference>
<feature type="compositionally biased region" description="Basic and acidic residues" evidence="1">
    <location>
        <begin position="68"/>
        <end position="77"/>
    </location>
</feature>
<comment type="caution">
    <text evidence="2">The sequence shown here is derived from an EMBL/GenBank/DDBJ whole genome shotgun (WGS) entry which is preliminary data.</text>
</comment>
<keyword evidence="3" id="KW-1185">Reference proteome</keyword>
<dbReference type="InterPro" id="IPR046341">
    <property type="entry name" value="SET_dom_sf"/>
</dbReference>
<dbReference type="Gene3D" id="3.90.1410.10">
    <property type="entry name" value="set domain protein methyltransferase, domain 1"/>
    <property type="match status" value="1"/>
</dbReference>
<evidence type="ECO:0000313" key="2">
    <source>
        <dbReference type="EMBL" id="GHJ83972.1"/>
    </source>
</evidence>
<dbReference type="InterPro" id="IPR050600">
    <property type="entry name" value="SETD3_SETD6_MTase"/>
</dbReference>
<protein>
    <recommendedName>
        <fullName evidence="4">SET domain-containing protein</fullName>
    </recommendedName>
</protein>
<feature type="region of interest" description="Disordered" evidence="1">
    <location>
        <begin position="64"/>
        <end position="86"/>
    </location>
</feature>
<gene>
    <name evidence="2" type="ORF">NliqN6_0374</name>
</gene>
<sequence length="644" mass="72125">MKKPRQQPKATSSRKSFTEKYRIGNGGDIDKIPEAELGICECERYCQGGKIVSGATFRKHYSRSVVRTAEDQPDERKRPGRPYVSSGIQPSGCHLLENLTKIPEPSIPILLDWFREQGIWIHESLEIRSMAGGRGIAVYAVGVGSPQQVVCKIPRAAILSSKTTPFMSLMPRKTLKQIPPIVMLSLSLLYEFRLGPESRYWGYLQSLPRSHVPIVSLWDIDYVGGEDGKGARETVKGTAVEAELKRIKKDGHSLEELYLYLQATVDAFPLTSFSPAPPSQLDLLYTYSLVSSRAFQVDVYHGAAIVPLADAFNHQELNNVCFESDDFVCEACGSLATCEHDDIEGVEPRWPREEEATADTETINIASRLSHLPLEVIRSLFDPQQNTLDLTVKTPFEPGQEVFNTYGEGMGWAKQACEWGFIDESIEGDGALGKGLRWELTEVFSRDADDYDSIKGEWKRQCKQDQSEISVDSSSRENLRKSLSDVERDSLFFSPAASDSAKDTLLLNEDGQLSLPLFWGIVCSAECAIRDKRAIARILDKIYQGPQSEDDVTQHGKSESRATTKDTSVLQRIVSRVIDLCKQRVGKTRYADRTTSDLCDLLDDLYPTNRNLSRIGLKILISERRVLEAVITRWTDIQVALQSP</sequence>
<dbReference type="GO" id="GO:0016279">
    <property type="term" value="F:protein-lysine N-methyltransferase activity"/>
    <property type="evidence" value="ECO:0007669"/>
    <property type="project" value="TreeGrafter"/>
</dbReference>
<feature type="compositionally biased region" description="Basic and acidic residues" evidence="1">
    <location>
        <begin position="16"/>
        <end position="25"/>
    </location>
</feature>